<reference evidence="1 2" key="1">
    <citation type="journal article" date="2020" name="IScience">
        <title>Genome Sequencing of the Endangered Kingdonia uniflora (Circaeasteraceae, Ranunculales) Reveals Potential Mechanisms of Evolutionary Specialization.</title>
        <authorList>
            <person name="Sun Y."/>
            <person name="Deng T."/>
            <person name="Zhang A."/>
            <person name="Moore M.J."/>
            <person name="Landis J.B."/>
            <person name="Lin N."/>
            <person name="Zhang H."/>
            <person name="Zhang X."/>
            <person name="Huang J."/>
            <person name="Zhang X."/>
            <person name="Sun H."/>
            <person name="Wang H."/>
        </authorList>
    </citation>
    <scope>NUCLEOTIDE SEQUENCE [LARGE SCALE GENOMIC DNA]</scope>
    <source>
        <strain evidence="1">TB1705</strain>
        <tissue evidence="1">Leaf</tissue>
    </source>
</reference>
<evidence type="ECO:0000313" key="1">
    <source>
        <dbReference type="EMBL" id="KAF6165700.1"/>
    </source>
</evidence>
<dbReference type="Proteomes" id="UP000541444">
    <property type="component" value="Unassembled WGS sequence"/>
</dbReference>
<dbReference type="SUPFAM" id="SSF53474">
    <property type="entry name" value="alpha/beta-Hydrolases"/>
    <property type="match status" value="1"/>
</dbReference>
<protein>
    <submittedName>
        <fullName evidence="1">Uncharacterized protein</fullName>
    </submittedName>
</protein>
<dbReference type="AlphaFoldDB" id="A0A7J7NFC5"/>
<evidence type="ECO:0000313" key="2">
    <source>
        <dbReference type="Proteomes" id="UP000541444"/>
    </source>
</evidence>
<dbReference type="OrthoDB" id="8119704at2759"/>
<sequence length="213" mass="23550">MGTGGLEIKGLIQTLFEIWMQKHSYEVAGLRATESLLGEDTHKPKLARAVLVCSVPPSGNSGLVWRYLFTKPVTAFKVTLSLAAKAFATSLPLCKETFFSPKMEDHLAQSYQELMRESSRMPLFDLKKLNASLPVPSVPKISAEILVIGASDDFIVDAKGLEETARFYGVPPICVQGVAHDMMLDCSWEKGAQIILSWLNRLMSTQDRTLESD</sequence>
<name>A0A7J7NFC5_9MAGN</name>
<dbReference type="Gene3D" id="3.40.50.1820">
    <property type="entry name" value="alpha/beta hydrolase"/>
    <property type="match status" value="1"/>
</dbReference>
<gene>
    <name evidence="1" type="ORF">GIB67_012597</name>
</gene>
<organism evidence="1 2">
    <name type="scientific">Kingdonia uniflora</name>
    <dbReference type="NCBI Taxonomy" id="39325"/>
    <lineage>
        <taxon>Eukaryota</taxon>
        <taxon>Viridiplantae</taxon>
        <taxon>Streptophyta</taxon>
        <taxon>Embryophyta</taxon>
        <taxon>Tracheophyta</taxon>
        <taxon>Spermatophyta</taxon>
        <taxon>Magnoliopsida</taxon>
        <taxon>Ranunculales</taxon>
        <taxon>Circaeasteraceae</taxon>
        <taxon>Kingdonia</taxon>
    </lineage>
</organism>
<dbReference type="InterPro" id="IPR029058">
    <property type="entry name" value="AB_hydrolase_fold"/>
</dbReference>
<comment type="caution">
    <text evidence="1">The sequence shown here is derived from an EMBL/GenBank/DDBJ whole genome shotgun (WGS) entry which is preliminary data.</text>
</comment>
<dbReference type="EMBL" id="JACGCM010000816">
    <property type="protein sequence ID" value="KAF6165700.1"/>
    <property type="molecule type" value="Genomic_DNA"/>
</dbReference>
<accession>A0A7J7NFC5</accession>
<keyword evidence="2" id="KW-1185">Reference proteome</keyword>
<proteinExistence type="predicted"/>